<feature type="binding site" evidence="8">
    <location>
        <position position="187"/>
    </location>
    <ligand>
        <name>substrate</name>
    </ligand>
</feature>
<dbReference type="PANTHER" id="PTHR21581">
    <property type="entry name" value="D-ALANYL-D-ALANINE CARBOXYPEPTIDASE"/>
    <property type="match status" value="1"/>
</dbReference>
<evidence type="ECO:0000256" key="4">
    <source>
        <dbReference type="ARBA" id="ARBA00022960"/>
    </source>
</evidence>
<dbReference type="RefSeq" id="WP_163173172.1">
    <property type="nucleotide sequence ID" value="NZ_JAAIWK010000003.1"/>
</dbReference>
<evidence type="ECO:0000256" key="9">
    <source>
        <dbReference type="RuleBase" id="RU004016"/>
    </source>
</evidence>
<dbReference type="InterPro" id="IPR001967">
    <property type="entry name" value="Peptidase_S11_N"/>
</dbReference>
<keyword evidence="11" id="KW-0645">Protease</keyword>
<dbReference type="GO" id="GO:0009002">
    <property type="term" value="F:serine-type D-Ala-D-Ala carboxypeptidase activity"/>
    <property type="evidence" value="ECO:0007669"/>
    <property type="project" value="InterPro"/>
</dbReference>
<keyword evidence="12" id="KW-1185">Reference proteome</keyword>
<evidence type="ECO:0000259" key="10">
    <source>
        <dbReference type="Pfam" id="PF00768"/>
    </source>
</evidence>
<comment type="similarity">
    <text evidence="1 9">Belongs to the peptidase S11 family.</text>
</comment>
<dbReference type="GO" id="GO:0008360">
    <property type="term" value="P:regulation of cell shape"/>
    <property type="evidence" value="ECO:0007669"/>
    <property type="project" value="UniProtKB-KW"/>
</dbReference>
<feature type="active site" description="Proton acceptor" evidence="7">
    <location>
        <position position="23"/>
    </location>
</feature>
<feature type="domain" description="Peptidase S11 D-alanyl-D-alanine carboxypeptidase A N-terminal" evidence="10">
    <location>
        <begin position="14"/>
        <end position="218"/>
    </location>
</feature>
<dbReference type="GO" id="GO:0006508">
    <property type="term" value="P:proteolysis"/>
    <property type="evidence" value="ECO:0007669"/>
    <property type="project" value="InterPro"/>
</dbReference>
<keyword evidence="5" id="KW-0573">Peptidoglycan synthesis</keyword>
<protein>
    <submittedName>
        <fullName evidence="11">D-alanyl-D-alanine carboxypeptidase</fullName>
    </submittedName>
</protein>
<keyword evidence="2" id="KW-0732">Signal</keyword>
<dbReference type="EMBL" id="JAAIWK010000003">
    <property type="protein sequence ID" value="NEY18924.1"/>
    <property type="molecule type" value="Genomic_DNA"/>
</dbReference>
<dbReference type="InterPro" id="IPR018044">
    <property type="entry name" value="Peptidase_S11"/>
</dbReference>
<accession>A0A6M0P2M5</accession>
<dbReference type="PANTHER" id="PTHR21581:SF33">
    <property type="entry name" value="D-ALANYL-D-ALANINE CARBOXYPEPTIDASE DACB"/>
    <property type="match status" value="1"/>
</dbReference>
<comment type="caution">
    <text evidence="11">The sequence shown here is derived from an EMBL/GenBank/DDBJ whole genome shotgun (WGS) entry which is preliminary data.</text>
</comment>
<dbReference type="Gene3D" id="3.40.710.10">
    <property type="entry name" value="DD-peptidase/beta-lactamase superfamily"/>
    <property type="match status" value="1"/>
</dbReference>
<evidence type="ECO:0000256" key="2">
    <source>
        <dbReference type="ARBA" id="ARBA00022729"/>
    </source>
</evidence>
<keyword evidence="3" id="KW-0378">Hydrolase</keyword>
<evidence type="ECO:0000256" key="5">
    <source>
        <dbReference type="ARBA" id="ARBA00022984"/>
    </source>
</evidence>
<dbReference type="GO" id="GO:0071555">
    <property type="term" value="P:cell wall organization"/>
    <property type="evidence" value="ECO:0007669"/>
    <property type="project" value="UniProtKB-KW"/>
</dbReference>
<dbReference type="Pfam" id="PF00768">
    <property type="entry name" value="Peptidase_S11"/>
    <property type="match status" value="1"/>
</dbReference>
<evidence type="ECO:0000313" key="12">
    <source>
        <dbReference type="Proteomes" id="UP000476934"/>
    </source>
</evidence>
<evidence type="ECO:0000256" key="3">
    <source>
        <dbReference type="ARBA" id="ARBA00022801"/>
    </source>
</evidence>
<keyword evidence="11" id="KW-0121">Carboxypeptidase</keyword>
<proteinExistence type="inferred from homology"/>
<feature type="active site" evidence="7">
    <location>
        <position position="87"/>
    </location>
</feature>
<dbReference type="InterPro" id="IPR012338">
    <property type="entry name" value="Beta-lactam/transpept-like"/>
</dbReference>
<dbReference type="Proteomes" id="UP000476934">
    <property type="component" value="Unassembled WGS sequence"/>
</dbReference>
<dbReference type="SUPFAM" id="SSF56601">
    <property type="entry name" value="beta-lactamase/transpeptidase-like"/>
    <property type="match status" value="1"/>
</dbReference>
<keyword evidence="4" id="KW-0133">Cell shape</keyword>
<sequence>MIDGQYYGQYGNSKPVPTASLAKMMTAFIVLKKYPLSKGEDGPFYTVTQQDVAIYNEEVKQGDSVVKVEVGETLTERQMLEALLLPSGDNVAIMIAKWAYGNVPQFVNQMNTEAKRLGMDHTNYADPAGVSELTESTAVDQLKIASVAMSFSVFREIVNLQKVTFPIVGTIQNTNSDLGQDGIIGIKTGNLVHIGNIALAAYRSVNHKRVLVIGVVLGQYGQNVYGSLNAALIAGKNLIESF</sequence>
<dbReference type="AlphaFoldDB" id="A0A6M0P2M5"/>
<evidence type="ECO:0000256" key="8">
    <source>
        <dbReference type="PIRSR" id="PIRSR618044-2"/>
    </source>
</evidence>
<keyword evidence="6" id="KW-0961">Cell wall biogenesis/degradation</keyword>
<dbReference type="GO" id="GO:0009252">
    <property type="term" value="P:peptidoglycan biosynthetic process"/>
    <property type="evidence" value="ECO:0007669"/>
    <property type="project" value="UniProtKB-KW"/>
</dbReference>
<feature type="active site" description="Acyl-ester intermediate" evidence="7">
    <location>
        <position position="20"/>
    </location>
</feature>
<evidence type="ECO:0000256" key="6">
    <source>
        <dbReference type="ARBA" id="ARBA00023316"/>
    </source>
</evidence>
<evidence type="ECO:0000313" key="11">
    <source>
        <dbReference type="EMBL" id="NEY18924.1"/>
    </source>
</evidence>
<evidence type="ECO:0000256" key="1">
    <source>
        <dbReference type="ARBA" id="ARBA00007164"/>
    </source>
</evidence>
<gene>
    <name evidence="11" type="ORF">G4D61_02935</name>
</gene>
<reference evidence="11 12" key="1">
    <citation type="submission" date="2020-03" db="EMBL/GenBank/DDBJ databases">
        <title>Bacillus aquiflavi sp. nov., isolated from yellow water of strong flavor Chinese baijiu in Yibin region of China.</title>
        <authorList>
            <person name="Xie J."/>
        </authorList>
    </citation>
    <scope>NUCLEOTIDE SEQUENCE [LARGE SCALE GENOMIC DNA]</scope>
    <source>
        <strain evidence="11 12">Gsoil 114</strain>
    </source>
</reference>
<organism evidence="11 12">
    <name type="scientific">Heyndrickxia ginsengihumi</name>
    <dbReference type="NCBI Taxonomy" id="363870"/>
    <lineage>
        <taxon>Bacteria</taxon>
        <taxon>Bacillati</taxon>
        <taxon>Bacillota</taxon>
        <taxon>Bacilli</taxon>
        <taxon>Bacillales</taxon>
        <taxon>Bacillaceae</taxon>
        <taxon>Heyndrickxia</taxon>
    </lineage>
</organism>
<name>A0A6M0P2M5_9BACI</name>
<dbReference type="PRINTS" id="PR00725">
    <property type="entry name" value="DADACBPTASE1"/>
</dbReference>
<evidence type="ECO:0000256" key="7">
    <source>
        <dbReference type="PIRSR" id="PIRSR618044-1"/>
    </source>
</evidence>